<protein>
    <submittedName>
        <fullName evidence="10">Multidrug resistance-associated protein 1</fullName>
    </submittedName>
</protein>
<feature type="transmembrane region" description="Helical" evidence="8">
    <location>
        <begin position="380"/>
        <end position="405"/>
    </location>
</feature>
<dbReference type="Gene3D" id="3.40.50.300">
    <property type="entry name" value="P-loop containing nucleotide triphosphate hydrolases"/>
    <property type="match status" value="1"/>
</dbReference>
<name>A0A8E0VKZ1_9TREM</name>
<dbReference type="GO" id="GO:0016887">
    <property type="term" value="F:ATP hydrolysis activity"/>
    <property type="evidence" value="ECO:0007669"/>
    <property type="project" value="InterPro"/>
</dbReference>
<dbReference type="SUPFAM" id="SSF52540">
    <property type="entry name" value="P-loop containing nucleoside triphosphate hydrolases"/>
    <property type="match status" value="1"/>
</dbReference>
<dbReference type="Gene3D" id="1.20.1560.10">
    <property type="entry name" value="ABC transporter type 1, transmembrane domain"/>
    <property type="match status" value="1"/>
</dbReference>
<feature type="compositionally biased region" description="Polar residues" evidence="7">
    <location>
        <begin position="199"/>
        <end position="216"/>
    </location>
</feature>
<dbReference type="EMBL" id="LUCM01004369">
    <property type="protein sequence ID" value="KAA0194460.1"/>
    <property type="molecule type" value="Genomic_DNA"/>
</dbReference>
<feature type="transmembrane region" description="Helical" evidence="8">
    <location>
        <begin position="310"/>
        <end position="331"/>
    </location>
</feature>
<dbReference type="InterPro" id="IPR036640">
    <property type="entry name" value="ABC1_TM_sf"/>
</dbReference>
<feature type="region of interest" description="Disordered" evidence="7">
    <location>
        <begin position="84"/>
        <end position="104"/>
    </location>
</feature>
<keyword evidence="2 8" id="KW-0812">Transmembrane</keyword>
<feature type="compositionally biased region" description="Polar residues" evidence="7">
    <location>
        <begin position="173"/>
        <end position="187"/>
    </location>
</feature>
<evidence type="ECO:0000256" key="4">
    <source>
        <dbReference type="ARBA" id="ARBA00022840"/>
    </source>
</evidence>
<evidence type="ECO:0000256" key="3">
    <source>
        <dbReference type="ARBA" id="ARBA00022741"/>
    </source>
</evidence>
<evidence type="ECO:0000256" key="2">
    <source>
        <dbReference type="ARBA" id="ARBA00022692"/>
    </source>
</evidence>
<evidence type="ECO:0000256" key="6">
    <source>
        <dbReference type="ARBA" id="ARBA00023136"/>
    </source>
</evidence>
<dbReference type="InterPro" id="IPR050173">
    <property type="entry name" value="ABC_transporter_C-like"/>
</dbReference>
<keyword evidence="11" id="KW-1185">Reference proteome</keyword>
<feature type="region of interest" description="Disordered" evidence="7">
    <location>
        <begin position="166"/>
        <end position="216"/>
    </location>
</feature>
<evidence type="ECO:0000256" key="5">
    <source>
        <dbReference type="ARBA" id="ARBA00022989"/>
    </source>
</evidence>
<keyword evidence="5 8" id="KW-1133">Transmembrane helix</keyword>
<proteinExistence type="predicted"/>
<dbReference type="GO" id="GO:0140359">
    <property type="term" value="F:ABC-type transporter activity"/>
    <property type="evidence" value="ECO:0007669"/>
    <property type="project" value="InterPro"/>
</dbReference>
<keyword evidence="4" id="KW-0067">ATP-binding</keyword>
<sequence>MSLISSIADDTNDNFHQASQNDRRRSAQSILGVGISSDDRQMCFSGQRSVEGAALIQRSSDDGVPTSTQHNKVGQVAKLSDHLAHESDLDKKHQKESSDTKVAASLSVPDSLVVNAQSSGAGEVIPEKCTLGVDPTNAFAIKMDGNSVLEESTAATRSVRIRVGSKPAFFPGQSESRSDSAMTQPTEDQLMESSKDDVNISTGSCHRSSFKQQNNVQNSEERNVIMEIHGPKCSAVNSKIGSKNNRLCCPRKSAQSGILRVLLMTFWRPLLWSGFLKLLHDILLFMNPILLKYLLKFLQVGSNEPIWHGYFYAALMLITQCVEVLLLQRYFRLVNILGMHIRTAITCAVYRKSLRLSNKARRESTTGQIMNLISSDAQHFVLLMPFFHIIWSGPFQIVVAIALLWNELGPSVFAGVAVLLLLIPLNAITARVSKSFQLSVENIVFPSLSISVQFPEGQLTSIMGTVGSGKSSLLHALLGDMELCSGRVNINGTIAYVPQEPWIFNATLRDNILFSHPYDPARYDQVIHACGLGPDLAVLPQGDLTEIGDKGINLSGGQKQRVR</sequence>
<feature type="domain" description="ABC transmembrane type-1" evidence="9">
    <location>
        <begin position="271"/>
        <end position="437"/>
    </location>
</feature>
<gene>
    <name evidence="10" type="ORF">FBUS_08405</name>
</gene>
<evidence type="ECO:0000313" key="10">
    <source>
        <dbReference type="EMBL" id="KAA0194460.1"/>
    </source>
</evidence>
<dbReference type="PANTHER" id="PTHR24223">
    <property type="entry name" value="ATP-BINDING CASSETTE SUB-FAMILY C"/>
    <property type="match status" value="1"/>
</dbReference>
<dbReference type="InterPro" id="IPR003439">
    <property type="entry name" value="ABC_transporter-like_ATP-bd"/>
</dbReference>
<accession>A0A8E0VKZ1</accession>
<comment type="caution">
    <text evidence="10">The sequence shown here is derived from an EMBL/GenBank/DDBJ whole genome shotgun (WGS) entry which is preliminary data.</text>
</comment>
<dbReference type="SUPFAM" id="SSF90123">
    <property type="entry name" value="ABC transporter transmembrane region"/>
    <property type="match status" value="1"/>
</dbReference>
<dbReference type="AlphaFoldDB" id="A0A8E0VKZ1"/>
<dbReference type="Proteomes" id="UP000728185">
    <property type="component" value="Unassembled WGS sequence"/>
</dbReference>
<dbReference type="InterPro" id="IPR027417">
    <property type="entry name" value="P-loop_NTPase"/>
</dbReference>
<keyword evidence="1" id="KW-0813">Transport</keyword>
<evidence type="ECO:0000313" key="11">
    <source>
        <dbReference type="Proteomes" id="UP000728185"/>
    </source>
</evidence>
<evidence type="ECO:0000256" key="7">
    <source>
        <dbReference type="SAM" id="MobiDB-lite"/>
    </source>
</evidence>
<keyword evidence="3" id="KW-0547">Nucleotide-binding</keyword>
<dbReference type="GO" id="GO:0016020">
    <property type="term" value="C:membrane"/>
    <property type="evidence" value="ECO:0007669"/>
    <property type="project" value="InterPro"/>
</dbReference>
<feature type="compositionally biased region" description="Basic and acidic residues" evidence="7">
    <location>
        <begin position="84"/>
        <end position="99"/>
    </location>
</feature>
<feature type="region of interest" description="Disordered" evidence="7">
    <location>
        <begin position="1"/>
        <end position="27"/>
    </location>
</feature>
<dbReference type="GO" id="GO:0005524">
    <property type="term" value="F:ATP binding"/>
    <property type="evidence" value="ECO:0007669"/>
    <property type="project" value="UniProtKB-KW"/>
</dbReference>
<feature type="transmembrane region" description="Helical" evidence="8">
    <location>
        <begin position="411"/>
        <end position="429"/>
    </location>
</feature>
<dbReference type="Pfam" id="PF00005">
    <property type="entry name" value="ABC_tran"/>
    <property type="match status" value="1"/>
</dbReference>
<organism evidence="10 11">
    <name type="scientific">Fasciolopsis buskii</name>
    <dbReference type="NCBI Taxonomy" id="27845"/>
    <lineage>
        <taxon>Eukaryota</taxon>
        <taxon>Metazoa</taxon>
        <taxon>Spiralia</taxon>
        <taxon>Lophotrochozoa</taxon>
        <taxon>Platyhelminthes</taxon>
        <taxon>Trematoda</taxon>
        <taxon>Digenea</taxon>
        <taxon>Plagiorchiida</taxon>
        <taxon>Echinostomata</taxon>
        <taxon>Echinostomatoidea</taxon>
        <taxon>Fasciolidae</taxon>
        <taxon>Fasciolopsis</taxon>
    </lineage>
</organism>
<dbReference type="Pfam" id="PF00664">
    <property type="entry name" value="ABC_membrane"/>
    <property type="match status" value="1"/>
</dbReference>
<reference evidence="10" key="1">
    <citation type="submission" date="2019-05" db="EMBL/GenBank/DDBJ databases">
        <title>Annotation for the trematode Fasciolopsis buski.</title>
        <authorList>
            <person name="Choi Y.-J."/>
        </authorList>
    </citation>
    <scope>NUCLEOTIDE SEQUENCE</scope>
    <source>
        <strain evidence="10">HT</strain>
        <tissue evidence="10">Whole worm</tissue>
    </source>
</reference>
<evidence type="ECO:0000259" key="9">
    <source>
        <dbReference type="PROSITE" id="PS50929"/>
    </source>
</evidence>
<dbReference type="InterPro" id="IPR011527">
    <property type="entry name" value="ABC1_TM_dom"/>
</dbReference>
<keyword evidence="6 8" id="KW-0472">Membrane</keyword>
<dbReference type="OrthoDB" id="6500128at2759"/>
<evidence type="ECO:0000256" key="1">
    <source>
        <dbReference type="ARBA" id="ARBA00022448"/>
    </source>
</evidence>
<feature type="compositionally biased region" description="Polar residues" evidence="7">
    <location>
        <begin position="1"/>
        <end position="20"/>
    </location>
</feature>
<dbReference type="PROSITE" id="PS50929">
    <property type="entry name" value="ABC_TM1F"/>
    <property type="match status" value="1"/>
</dbReference>
<evidence type="ECO:0000256" key="8">
    <source>
        <dbReference type="SAM" id="Phobius"/>
    </source>
</evidence>